<dbReference type="InterPro" id="IPR003594">
    <property type="entry name" value="HATPase_dom"/>
</dbReference>
<proteinExistence type="predicted"/>
<protein>
    <recommendedName>
        <fullName evidence="2">histidine kinase</fullName>
        <ecNumber evidence="2">2.7.13.3</ecNumber>
    </recommendedName>
</protein>
<dbReference type="PANTHER" id="PTHR43065">
    <property type="entry name" value="SENSOR HISTIDINE KINASE"/>
    <property type="match status" value="1"/>
</dbReference>
<dbReference type="Pfam" id="PF02518">
    <property type="entry name" value="HATPase_c"/>
    <property type="match status" value="1"/>
</dbReference>
<keyword evidence="3" id="KW-0808">Transferase</keyword>
<dbReference type="SMART" id="SM00100">
    <property type="entry name" value="cNMP"/>
    <property type="match status" value="1"/>
</dbReference>
<keyword evidence="4" id="KW-0902">Two-component regulatory system</keyword>
<dbReference type="PROSITE" id="PS50042">
    <property type="entry name" value="CNMP_BINDING_3"/>
    <property type="match status" value="1"/>
</dbReference>
<dbReference type="SUPFAM" id="SSF55874">
    <property type="entry name" value="ATPase domain of HSP90 chaperone/DNA topoisomerase II/histidine kinase"/>
    <property type="match status" value="1"/>
</dbReference>
<dbReference type="Gene3D" id="3.30.565.10">
    <property type="entry name" value="Histidine kinase-like ATPase, C-terminal domain"/>
    <property type="match status" value="1"/>
</dbReference>
<evidence type="ECO:0000259" key="6">
    <source>
        <dbReference type="PROSITE" id="PS50109"/>
    </source>
</evidence>
<evidence type="ECO:0000313" key="8">
    <source>
        <dbReference type="Proteomes" id="UP000800981"/>
    </source>
</evidence>
<dbReference type="InterPro" id="IPR000595">
    <property type="entry name" value="cNMP-bd_dom"/>
</dbReference>
<keyword evidence="8" id="KW-1185">Reference proteome</keyword>
<evidence type="ECO:0000259" key="5">
    <source>
        <dbReference type="PROSITE" id="PS50042"/>
    </source>
</evidence>
<dbReference type="PANTHER" id="PTHR43065:SF48">
    <property type="entry name" value="HISTIDINE KINASE"/>
    <property type="match status" value="1"/>
</dbReference>
<comment type="caution">
    <text evidence="7">The sequence shown here is derived from an EMBL/GenBank/DDBJ whole genome shotgun (WGS) entry which is preliminary data.</text>
</comment>
<evidence type="ECO:0000256" key="4">
    <source>
        <dbReference type="ARBA" id="ARBA00023012"/>
    </source>
</evidence>
<sequence length="477" mass="51704">MTDLSTSTARVSPDELRKLFLFEALPESKLEWLSERGERRTYEAGSVVYREGEPASCFYSMLEGRIRLLRTVNGEDVLINETDHVGTYAGAMKSFIPGAEEAYFNSLVTVEASSFYQLDASLFSEFMHVHMPMAVHLLEGLYVGVRNSESVVRQREHLAKLGTLSASLAHELNNPAAAAGRATAQLRERVDGLRRGLAILAGPQVDPGALQRVFAAQESAVRLAKEAPPLSPLQRADLEDELGERIEDAGVDGAYDLAAVFVGAGLGTEWLEDALDGMTGKLAQKCLRWVADALETEALMDEIGRSTSAISELVAAVKQYSYMDSSAVQDVDVHAGLESTVIMLGHKLRAVEVLRDYADGLPHIPAYGAELNQVWTNLIDNAAQAMNGHGTLTLHTELDGDVVHVDVADTGPGIPEQVQPRVFDAFFTTKPQGQGSGLGLDNARRIVERRHNGSIGFTTGDSGTTFRVTLPVAQRLS</sequence>
<dbReference type="Pfam" id="PF00027">
    <property type="entry name" value="cNMP_binding"/>
    <property type="match status" value="1"/>
</dbReference>
<dbReference type="PROSITE" id="PS50109">
    <property type="entry name" value="HIS_KIN"/>
    <property type="match status" value="1"/>
</dbReference>
<comment type="catalytic activity">
    <reaction evidence="1">
        <text>ATP + protein L-histidine = ADP + protein N-phospho-L-histidine.</text>
        <dbReference type="EC" id="2.7.13.3"/>
    </reaction>
</comment>
<name>A0ABX0GR76_9ACTN</name>
<dbReference type="InterPro" id="IPR004358">
    <property type="entry name" value="Sig_transdc_His_kin-like_C"/>
</dbReference>
<accession>A0ABX0GR76</accession>
<dbReference type="Gene3D" id="2.60.120.10">
    <property type="entry name" value="Jelly Rolls"/>
    <property type="match status" value="1"/>
</dbReference>
<organism evidence="7 8">
    <name type="scientific">Motilibacter deserti</name>
    <dbReference type="NCBI Taxonomy" id="2714956"/>
    <lineage>
        <taxon>Bacteria</taxon>
        <taxon>Bacillati</taxon>
        <taxon>Actinomycetota</taxon>
        <taxon>Actinomycetes</taxon>
        <taxon>Motilibacterales</taxon>
        <taxon>Motilibacteraceae</taxon>
        <taxon>Motilibacter</taxon>
    </lineage>
</organism>
<evidence type="ECO:0000256" key="1">
    <source>
        <dbReference type="ARBA" id="ARBA00000085"/>
    </source>
</evidence>
<dbReference type="EMBL" id="JAANNP010000001">
    <property type="protein sequence ID" value="NHC12970.1"/>
    <property type="molecule type" value="Genomic_DNA"/>
</dbReference>
<dbReference type="InterPro" id="IPR005467">
    <property type="entry name" value="His_kinase_dom"/>
</dbReference>
<reference evidence="7 8" key="1">
    <citation type="submission" date="2020-03" db="EMBL/GenBank/DDBJ databases">
        <title>Two novel Motilibacter sp.</title>
        <authorList>
            <person name="Liu S."/>
        </authorList>
    </citation>
    <scope>NUCLEOTIDE SEQUENCE [LARGE SCALE GENOMIC DNA]</scope>
    <source>
        <strain evidence="7 8">E257</strain>
    </source>
</reference>
<feature type="domain" description="Histidine kinase" evidence="6">
    <location>
        <begin position="310"/>
        <end position="474"/>
    </location>
</feature>
<dbReference type="CDD" id="cd00038">
    <property type="entry name" value="CAP_ED"/>
    <property type="match status" value="1"/>
</dbReference>
<evidence type="ECO:0000256" key="2">
    <source>
        <dbReference type="ARBA" id="ARBA00012438"/>
    </source>
</evidence>
<dbReference type="EC" id="2.7.13.3" evidence="2"/>
<dbReference type="Gene3D" id="1.10.287.130">
    <property type="match status" value="1"/>
</dbReference>
<dbReference type="RefSeq" id="WP_166278210.1">
    <property type="nucleotide sequence ID" value="NZ_JAANNP010000001.1"/>
</dbReference>
<dbReference type="PRINTS" id="PR00344">
    <property type="entry name" value="BCTRLSENSOR"/>
</dbReference>
<feature type="domain" description="Cyclic nucleotide-binding" evidence="5">
    <location>
        <begin position="21"/>
        <end position="127"/>
    </location>
</feature>
<gene>
    <name evidence="7" type="ORF">G9H71_04160</name>
</gene>
<dbReference type="InterPro" id="IPR036890">
    <property type="entry name" value="HATPase_C_sf"/>
</dbReference>
<dbReference type="SUPFAM" id="SSF51206">
    <property type="entry name" value="cAMP-binding domain-like"/>
    <property type="match status" value="1"/>
</dbReference>
<dbReference type="InterPro" id="IPR018490">
    <property type="entry name" value="cNMP-bd_dom_sf"/>
</dbReference>
<dbReference type="SMART" id="SM00387">
    <property type="entry name" value="HATPase_c"/>
    <property type="match status" value="1"/>
</dbReference>
<evidence type="ECO:0000256" key="3">
    <source>
        <dbReference type="ARBA" id="ARBA00022777"/>
    </source>
</evidence>
<evidence type="ECO:0000313" key="7">
    <source>
        <dbReference type="EMBL" id="NHC12970.1"/>
    </source>
</evidence>
<keyword evidence="3" id="KW-0418">Kinase</keyword>
<dbReference type="InterPro" id="IPR014710">
    <property type="entry name" value="RmlC-like_jellyroll"/>
</dbReference>
<dbReference type="Proteomes" id="UP000800981">
    <property type="component" value="Unassembled WGS sequence"/>
</dbReference>